<dbReference type="Gene3D" id="3.60.10.10">
    <property type="entry name" value="Endonuclease/exonuclease/phosphatase"/>
    <property type="match status" value="1"/>
</dbReference>
<gene>
    <name evidence="2" type="ORF">ABMA27_005428</name>
</gene>
<dbReference type="SUPFAM" id="SSF56219">
    <property type="entry name" value="DNase I-like"/>
    <property type="match status" value="1"/>
</dbReference>
<dbReference type="EMBL" id="JBEUOH010000018">
    <property type="protein sequence ID" value="KAL0870426.1"/>
    <property type="molecule type" value="Genomic_DNA"/>
</dbReference>
<keyword evidence="3" id="KW-1185">Reference proteome</keyword>
<evidence type="ECO:0000259" key="1">
    <source>
        <dbReference type="Pfam" id="PF03372"/>
    </source>
</evidence>
<reference evidence="2 3" key="1">
    <citation type="submission" date="2024-06" db="EMBL/GenBank/DDBJ databases">
        <title>A chromosome-level genome assembly of beet webworm, Loxostege sticticalis.</title>
        <authorList>
            <person name="Zhang Y."/>
        </authorList>
    </citation>
    <scope>NUCLEOTIDE SEQUENCE [LARGE SCALE GENOMIC DNA]</scope>
    <source>
        <strain evidence="2">AQ026</strain>
        <tissue evidence="2">Whole body</tissue>
    </source>
</reference>
<dbReference type="InterPro" id="IPR005135">
    <property type="entry name" value="Endo/exonuclease/phosphatase"/>
</dbReference>
<proteinExistence type="predicted"/>
<feature type="domain" description="Endonuclease/exonuclease/phosphatase" evidence="1">
    <location>
        <begin position="38"/>
        <end position="158"/>
    </location>
</feature>
<dbReference type="InterPro" id="IPR036691">
    <property type="entry name" value="Endo/exonu/phosph_ase_sf"/>
</dbReference>
<accession>A0ABR3HJ44</accession>
<dbReference type="Proteomes" id="UP001549920">
    <property type="component" value="Unassembled WGS sequence"/>
</dbReference>
<name>A0ABR3HJ44_LOXSC</name>
<organism evidence="2 3">
    <name type="scientific">Loxostege sticticalis</name>
    <name type="common">Beet webworm moth</name>
    <dbReference type="NCBI Taxonomy" id="481309"/>
    <lineage>
        <taxon>Eukaryota</taxon>
        <taxon>Metazoa</taxon>
        <taxon>Ecdysozoa</taxon>
        <taxon>Arthropoda</taxon>
        <taxon>Hexapoda</taxon>
        <taxon>Insecta</taxon>
        <taxon>Pterygota</taxon>
        <taxon>Neoptera</taxon>
        <taxon>Endopterygota</taxon>
        <taxon>Lepidoptera</taxon>
        <taxon>Glossata</taxon>
        <taxon>Ditrysia</taxon>
        <taxon>Pyraloidea</taxon>
        <taxon>Crambidae</taxon>
        <taxon>Pyraustinae</taxon>
        <taxon>Loxostege</taxon>
    </lineage>
</organism>
<evidence type="ECO:0000313" key="2">
    <source>
        <dbReference type="EMBL" id="KAL0870426.1"/>
    </source>
</evidence>
<evidence type="ECO:0000313" key="3">
    <source>
        <dbReference type="Proteomes" id="UP001549920"/>
    </source>
</evidence>
<protein>
    <recommendedName>
        <fullName evidence="1">Endonuclease/exonuclease/phosphatase domain-containing protein</fullName>
    </recommendedName>
</protein>
<dbReference type="Pfam" id="PF03372">
    <property type="entry name" value="Exo_endo_phos"/>
    <property type="match status" value="1"/>
</dbReference>
<sequence>MMNISNDLDETLTVDCLVLDNIEACASLLPYENNFKLLTFNIRSLQHNFDSFLVTLKRVNIDLDIIILTECWLSESSLIPQISGYYSYRTFKHINKSGGVTAYVKDTLNANVSEPLFEDCIYRSPSFLDIDPFLLSLNNALKNASKIPNIILAGDLNIDIYPMPHYLLPYVYNVVCRKLELRYLTTHQLKQVMEPWLCELDYLQTESLINAVS</sequence>
<comment type="caution">
    <text evidence="2">The sequence shown here is derived from an EMBL/GenBank/DDBJ whole genome shotgun (WGS) entry which is preliminary data.</text>
</comment>